<feature type="compositionally biased region" description="Polar residues" evidence="1">
    <location>
        <begin position="3129"/>
        <end position="3139"/>
    </location>
</feature>
<name>A0ABV2JVH5_9GAMM</name>
<dbReference type="Proteomes" id="UP001549184">
    <property type="component" value="Unassembled WGS sequence"/>
</dbReference>
<dbReference type="InterPro" id="IPR012334">
    <property type="entry name" value="Pectin_lyas_fold"/>
</dbReference>
<dbReference type="InterPro" id="IPR008638">
    <property type="entry name" value="FhaB/CdiA-like_TPS"/>
</dbReference>
<feature type="domain" description="Filamentous haemagglutinin FhaB/tRNA nuclease CdiA-like TPS" evidence="2">
    <location>
        <begin position="85"/>
        <end position="205"/>
    </location>
</feature>
<dbReference type="Pfam" id="PF13018">
    <property type="entry name" value="ESPR"/>
    <property type="match status" value="1"/>
</dbReference>
<dbReference type="Gene3D" id="2.160.20.10">
    <property type="entry name" value="Single-stranded right-handed beta-helix, Pectin lyase-like"/>
    <property type="match status" value="1"/>
</dbReference>
<feature type="compositionally biased region" description="Gly residues" evidence="1">
    <location>
        <begin position="449"/>
        <end position="459"/>
    </location>
</feature>
<dbReference type="EMBL" id="JBEPMU010000002">
    <property type="protein sequence ID" value="MET3651788.1"/>
    <property type="molecule type" value="Genomic_DNA"/>
</dbReference>
<dbReference type="Pfam" id="PF13332">
    <property type="entry name" value="Fil_haemagg_2"/>
    <property type="match status" value="2"/>
</dbReference>
<feature type="region of interest" description="Disordered" evidence="1">
    <location>
        <begin position="2572"/>
        <end position="2602"/>
    </location>
</feature>
<dbReference type="Pfam" id="PF05860">
    <property type="entry name" value="TPS"/>
    <property type="match status" value="1"/>
</dbReference>
<evidence type="ECO:0000259" key="2">
    <source>
        <dbReference type="SMART" id="SM00912"/>
    </source>
</evidence>
<evidence type="ECO:0000256" key="1">
    <source>
        <dbReference type="SAM" id="MobiDB-lite"/>
    </source>
</evidence>
<feature type="region of interest" description="Disordered" evidence="1">
    <location>
        <begin position="3120"/>
        <end position="3165"/>
    </location>
</feature>
<protein>
    <submittedName>
        <fullName evidence="3">Filamentous hemagglutinin</fullName>
    </submittedName>
</protein>
<feature type="compositionally biased region" description="Polar residues" evidence="1">
    <location>
        <begin position="3043"/>
        <end position="3061"/>
    </location>
</feature>
<keyword evidence="4" id="KW-1185">Reference proteome</keyword>
<sequence length="4232" mass="419529">MNKHLYRIVFNHALGLFQVVSELVRRPGRGASQSEGVVAATVRPVSLSLWLAFGWIGLASIATAGQIATDPNAPGSQRPTVMGAPNVAPVINITTPSKAGVSRNTYSDFNVDTTGAVLNNSRTNTTTQLAGSVAGNPWLATGTAKIILNEVTGPNPSALNGYIEVAGDRAQVIVANPAGISCDGCGVINANRFTLTTGTPMLTGGALDGYRVTGGVIQINGKGMDASRADYADIIARAVQVNGGIWAPQLQVTTGTNQVNVDQSQVTAITGSGDKPTLALDVSALGGMYANKIVLLGTENGVGARNAGTIGASVGDLVVTQDGRLENTGSLQSQANTQIAATGGVANAGTISATRELTITTPADVDNSNGNMNAARIAVDAASLRNGGGTIAQTGSQGMTLDAGALSNRNGGRIGATEPATSDGGSTSTPTDGASGGNSGGDSNSSAGNTGGATSGGTGTPVTPIAPLADGVLHISGLLDNDGGHINAAAGFSATVGGDLASSTGLANDGGQLELRQLNLSSGDLSNRGGTLAIDGTSTIHANQITNDNGTLSFAQAAAIDAQSLSNRSGTVTLADTAPMTLSVAGTLDNTSGTLATNTASFALNAGTIVNQTGTIEHAGTAGLTVRTDALYGAGGKIATAGAVWLTAGAVDHQNATLSATQVTLDTTSLDNRGGTISASGANANAWHVTGTFDNSDGGTIQTNGDLAITAGTFGNAHGAVQQAGAGTLNVHADTLNGAGGTLASNGALTLTGNAIDLSQGTTVANTLAIDAGTLSTAGGTLQAAAPDAMSVHATGTWDNTGGTVLSNGALDIQAATLNNTQGTLSAASADATRITVTNAFTNSHGMLAANGATTVHAGSLLNQGGTVQTASAQASTGGTPLTLSVDGLLDNSQQGLIASDGDLSLSATTLDNTQGTIQHAGQGNATIQAATLNGHGGTIVSNGTLTLTGDNTDLSGGTTQAQHISVDTGNLSTAGGSLVALSADPLHLTARGSFDNTGGTVATNGALQLTAQSLSNTSATITAAGTSASTLSVAQRFDNTHGTLAAMGATTVQAGDLINQGGTLQVSGAALSVTANGLLDNSQQGVIASDGDLTLSATTLDNTQGSIQQTGNGRLSVDAATFNGHGGTLVSNGTLTLTGNAIDLGGGTTQAQHISVDAGSLVTAGGSLVALSSDALQMNVRGAFDNTGGTVATNGALQLTAQSLTNIGGTLTAAGHNATSLNVTQRFDNTHGTLATMSATTVQAGDLINQGGTLQASGAALSVSASGLLDNSQQGLIASDGDLSLGATTLDNTQGTIQHAGQGNATIQAATLNGHGGTIVSNGALTLTGNNTDLSGGTTQAQHISVDTGNLSTAGGSLVALSADPLHLTARGTFDNTAGTLATNGALQLTVQSLTNTGGTITAAGTDATALTIAQRFENTHGTLAAMGATTVQAGDLINQGGTLQASGAALTVTANGLLDNSQQGVIASNGDLTLSAATLDNTQGSISQAGTSSASLLAAQSNTTIHATTLNGHGGTLVSNGTLTVTGDTTDLSAGTIQAQRISIDTGNLSTAGGNLIALSGDSQEGTSFASPLQLTARGTFDNTAGNVVSNGALALTAGAWSNRGGTLIAAGTDASDLQVTGLLDNTSGTVTTAGATILHAGTFDNTSGKLQAASNATLAVTVDGQLTNDSGSVQSNGALAITAGGLSNRAGTVQAQQAITATIGNTLDNTAGSIIATGDLTVQAQTLLNRQTLASNPTQTTGLYGQRVTLGATTLDNTQGQVQARDALTINGGTVTNAGGVLDGTGAVNITGTSLDNTGGQLIQRGDSGALNVNLTQALGNTNGGLIGAEGAASIHAGAIDNSGGTTFARHDLTLTSNGNLLNRNGGQLQTSGALTLTAQGTLDNSAGSIDATGAATLNAGAVSNVAGQILAGSNSNAAAGLHVTTAGTLDNRGGTLGSRGGDLVLSTSGVNNSAGGTIVAQRDLNLDALGSLNNAGGTVYATGNLSFQNGNATLDNTGGQFGSGNTATLNLAAITNANGGHIQANTVWLTTPTLNNNGGEVDGTNVHATLSGLNGIGRIYGSQLLDAHITGDYTHLAGQRLESDGVLSLTVDGTLTNQGTLQTSGELDVTAANVINTNGAVINASADNGSAVAHITTSGGINNQTGGSLEGDTLTLQAHDVNNTGNITGDAIRIDAATLTNGADLGSATDNAAYQSGMIAAANTLALYMSDSLLNRDATLFSQGDLIIAGNVSGARSGSVTNLSGDIEAGGNLSLSAQQFTNARRVIETGTFTLSAAEQAANSQSSTSPMYVYDDPTASHQVPNIDPSQVVSAAEIAKAQSYCAAHETGSTRCVFFQSGNHNGAPSNYQGTSTDTLLSVTTITAASAQSRLQAGGDITLEGSVLNSASAIAAGRNLTINGQGGSASSDNVQNVAWVPTGLVQTTQADQVQSQNLVGSPRTWLLGAWWTYDSTSSTQSVVLAPGSVPSWITYAVGNGLASTITAGGSLNINGGDITNTVVGRNGNGATITVGNMTGPGSHTTDQAHTAQAASTGSVNGVQADAVQGAGGVNRAQGDAVDATGSIDGAQGQSIHGANGPGTAQGQMVHGGGNATGATSQTVGTANAPLPGYVAPNNAIYAQHGDPSAPFLITTAPRFANGPVTSSDYLLRALGDSPDSTQKRLGDGYYEQSLVMDQILQLTGRKTLNGGDGLSQYTALMNDAANQASQLGLQLGTPLTSAQIASLSSDIVWLVDQVVDGQHVLVPVVYLSKATADALQSNGALIAGNDVNIQSSGTVRNDGTITGTQGTSISADTLINQGALNGGQQLAIATRGDTVNAGTISGGAVSVQAGRDLINTGSVTSTGNMALVAGRDLTIGAAPVQSGGNLAMVAGRDLTATASTITAVGDASLIAGNNLTLDATGRTTRTQSGQTVQENLTHSVTSISAGGNLAMAAGNDLVSQGAQLKAGNQLGVAAGHDITLNAVTDSQSVTSKTASGHTVTNTATYDETVHGTTLSGSNGVAATAGHDLTATAATLTSANGNVALGAGNDLTLNAGSETHTSTVDTKTTGGNWNTHSTTRTHDSVSDTYAVGTAISGNNVALTAGHDLTAQAAQVQAQGAIYVAAAHDINLTDAHDVHSEEHDVSKTTSRTFNTNVLDPRFGNVDPDKRSSNSSQSLSQSTSVGTLLSGDSVTVAAGHDFTGTNAQVVGTHDVVIAAGNNLTLNAGQNTYTEADSAGKSHTGVMNGGGLSVMAGKRTTTTTTSINDVSYSGSTVGSTDGSVTLSAGNNVHITGSDVLSQTSTTIVGKNVTIDAAVGTTDITHTQKQSSAGIHLGLTGGAATVANTVIGDAQGATHTTDKRLQALYAAQAAQTLFSPGAGNAMGLGGQTGAQSVSQAAQGNTQGMSLRIGLGASSATNTETTRDETAYGSTIHSNGNVTIAATGGDLNVIGSQVSGNNVALAAANNINLLSQAEQHTDKSDSHNSSGEVGVSVGQTTGIYLTVAAGQAQGHGNGTTHADTTINANDTLSLISGGDTNIIGAQAKGNTVLGNIGGNLNIASEQDTNDYANHSVQAGLTLVYGWSTGGVGVSGSLAASQAKSNYASVNDISGIGAGSGGFDIHVNGNTDLKGGVIASTADASKNLLDTGSLTFSDIQNKASYSSESISIGGGMGTSGGGINGGIGIPQHDNESSTTQAGIANGTIITRNGDTDLSGLNRNPTLDNQAIKTIFDAQKVQDNQQVGMLAGQVGMTAVGDLASYMANHAATEQEKQSWSDGGTNKVILHGLVGAATAALGGGDALGGAMGATASEAASARMQQYLDDQHITDPAQRSMLMNLASAAIGGAVGGGAGAATALNGEQYNRQLHSWEHDLAKQLADKSDGQYTQAQIEDAMRNSSYGSSNAPMLNPGMGDSTINTNAYVPAGAGETILSWSFYGQGNSTSDPGSSFSFSPSQNPGRFGYTSDVVATQNMPSLDYGAASFIAQHMGDADIQKSYGSNFNSDYGNWQYTWQSPSVPGTAVDQGYVPEQQGVRGNSMSFSDTLTGKSYSIGVLGVCGTAECVMNGANYDLSDPRTQAYLSDVGKAQAVAGIKIAAAAATLGWSLAADAALIPSWAAYGGAGTTSMMSNAGAQYISTGEVRPTEVVIAGVTGTFSGWAVRLPGVQAPLAILTANTGAAIGNTALSNYLYEENESIYQNAISAAIGTGTSYYLTTKVDGSLDPVLINAMGGIFNEAVTRYSNSIQKNANAPEK</sequence>
<organism evidence="3 4">
    <name type="scientific">Dyella japonica</name>
    <dbReference type="NCBI Taxonomy" id="231455"/>
    <lineage>
        <taxon>Bacteria</taxon>
        <taxon>Pseudomonadati</taxon>
        <taxon>Pseudomonadota</taxon>
        <taxon>Gammaproteobacteria</taxon>
        <taxon>Lysobacterales</taxon>
        <taxon>Rhodanobacteraceae</taxon>
        <taxon>Dyella</taxon>
    </lineage>
</organism>
<dbReference type="NCBIfam" id="TIGR01901">
    <property type="entry name" value="adhes_NPXG"/>
    <property type="match status" value="1"/>
</dbReference>
<feature type="compositionally biased region" description="Polar residues" evidence="1">
    <location>
        <begin position="2572"/>
        <end position="2586"/>
    </location>
</feature>
<evidence type="ECO:0000313" key="3">
    <source>
        <dbReference type="EMBL" id="MET3651788.1"/>
    </source>
</evidence>
<evidence type="ECO:0000313" key="4">
    <source>
        <dbReference type="Proteomes" id="UP001549184"/>
    </source>
</evidence>
<comment type="caution">
    <text evidence="3">The sequence shown here is derived from an EMBL/GenBank/DDBJ whole genome shotgun (WGS) entry which is preliminary data.</text>
</comment>
<dbReference type="NCBIfam" id="TIGR01731">
    <property type="entry name" value="fil_hemag_20aa"/>
    <property type="match status" value="45"/>
</dbReference>
<dbReference type="InterPro" id="IPR024973">
    <property type="entry name" value="ESPR"/>
</dbReference>
<feature type="region of interest" description="Disordered" evidence="1">
    <location>
        <begin position="390"/>
        <end position="462"/>
    </location>
</feature>
<reference evidence="3 4" key="1">
    <citation type="submission" date="2024-06" db="EMBL/GenBank/DDBJ databases">
        <title>Sorghum-associated microbial communities from plants grown in Nebraska, USA.</title>
        <authorList>
            <person name="Schachtman D."/>
        </authorList>
    </citation>
    <scope>NUCLEOTIDE SEQUENCE [LARGE SCALE GENOMIC DNA]</scope>
    <source>
        <strain evidence="3 4">1073</strain>
    </source>
</reference>
<dbReference type="Pfam" id="PF05594">
    <property type="entry name" value="Fil_haemagg"/>
    <property type="match status" value="19"/>
</dbReference>
<proteinExistence type="predicted"/>
<dbReference type="InterPro" id="IPR010069">
    <property type="entry name" value="CdiA_FHA1_rpt"/>
</dbReference>
<feature type="compositionally biased region" description="Low complexity" evidence="1">
    <location>
        <begin position="419"/>
        <end position="433"/>
    </location>
</feature>
<gene>
    <name evidence="3" type="ORF">ABIC75_001510</name>
</gene>
<feature type="compositionally biased region" description="Low complexity" evidence="1">
    <location>
        <begin position="3154"/>
        <end position="3165"/>
    </location>
</feature>
<dbReference type="SUPFAM" id="SSF51126">
    <property type="entry name" value="Pectin lyase-like"/>
    <property type="match status" value="1"/>
</dbReference>
<feature type="region of interest" description="Disordered" evidence="1">
    <location>
        <begin position="3043"/>
        <end position="3063"/>
    </location>
</feature>
<dbReference type="InterPro" id="IPR025157">
    <property type="entry name" value="Hemagglutinin_rpt"/>
</dbReference>
<dbReference type="SMART" id="SM00912">
    <property type="entry name" value="Haemagg_act"/>
    <property type="match status" value="1"/>
</dbReference>
<dbReference type="InterPro" id="IPR011050">
    <property type="entry name" value="Pectin_lyase_fold/virulence"/>
</dbReference>
<dbReference type="RefSeq" id="WP_354013222.1">
    <property type="nucleotide sequence ID" value="NZ_JBEPMU010000002.1"/>
</dbReference>
<dbReference type="InterPro" id="IPR008619">
    <property type="entry name" value="Filamentous_hemagglutn_rpt"/>
</dbReference>
<accession>A0ABV2JVH5</accession>